<sequence>MIGGRNLEKLKPLLQRQKVSQGPQFIIGVRSSFILELVFSHPTTLVNA</sequence>
<evidence type="ECO:0000313" key="2">
    <source>
        <dbReference type="Proteomes" id="UP000006073"/>
    </source>
</evidence>
<evidence type="ECO:0000313" key="1">
    <source>
        <dbReference type="EMBL" id="EOZ96879.1"/>
    </source>
</evidence>
<dbReference type="AlphaFoldDB" id="S2DD71"/>
<keyword evidence="2" id="KW-1185">Reference proteome</keyword>
<dbReference type="STRING" id="1189612.A33Q_2189"/>
<accession>S2DD71</accession>
<reference evidence="1 2" key="1">
    <citation type="journal article" date="2013" name="Genome Announc.">
        <title>Draft Genome Sequence of Indibacter alkaliphilus Strain LW1T, Isolated from Lonar Lake, a Haloalkaline Lake in the Buldana District of Maharashtra, India.</title>
        <authorList>
            <person name="Singh A."/>
            <person name="Kumar Jangir P."/>
            <person name="Sharma R."/>
            <person name="Singh A."/>
            <person name="Kumar Pinnaka A."/>
            <person name="Shivaji S."/>
        </authorList>
    </citation>
    <scope>NUCLEOTIDE SEQUENCE [LARGE SCALE GENOMIC DNA]</scope>
    <source>
        <strain evidence="2">CCUG 57479 / KCTC 22604 / LW1</strain>
    </source>
</reference>
<proteinExistence type="predicted"/>
<organism evidence="1 2">
    <name type="scientific">Indibacter alkaliphilus (strain CCUG 57479 / KCTC 22604 / LW1)</name>
    <dbReference type="NCBI Taxonomy" id="1189612"/>
    <lineage>
        <taxon>Bacteria</taxon>
        <taxon>Pseudomonadati</taxon>
        <taxon>Bacteroidota</taxon>
        <taxon>Cytophagia</taxon>
        <taxon>Cytophagales</taxon>
        <taxon>Cyclobacteriaceae</taxon>
    </lineage>
</organism>
<dbReference type="Proteomes" id="UP000006073">
    <property type="component" value="Unassembled WGS sequence"/>
</dbReference>
<dbReference type="EMBL" id="ALWO02000032">
    <property type="protein sequence ID" value="EOZ96879.1"/>
    <property type="molecule type" value="Genomic_DNA"/>
</dbReference>
<name>S2DD71_INDAL</name>
<gene>
    <name evidence="1" type="ORF">A33Q_2189</name>
</gene>
<protein>
    <submittedName>
        <fullName evidence="1">Uncharacterized protein</fullName>
    </submittedName>
</protein>
<comment type="caution">
    <text evidence="1">The sequence shown here is derived from an EMBL/GenBank/DDBJ whole genome shotgun (WGS) entry which is preliminary data.</text>
</comment>